<protein>
    <submittedName>
        <fullName evidence="2">Uncharacterized protein</fullName>
    </submittedName>
</protein>
<dbReference type="Pfam" id="PF16829">
    <property type="entry name" value="ATR13"/>
    <property type="match status" value="1"/>
</dbReference>
<evidence type="ECO:0000313" key="3">
    <source>
        <dbReference type="Proteomes" id="UP001162060"/>
    </source>
</evidence>
<name>A0AAV1VF68_9STRA</name>
<keyword evidence="1" id="KW-0812">Transmembrane</keyword>
<dbReference type="InterPro" id="IPR031791">
    <property type="entry name" value="ATR13"/>
</dbReference>
<accession>A0AAV1VF68</accession>
<dbReference type="InterPro" id="IPR038525">
    <property type="entry name" value="ATR13_sf"/>
</dbReference>
<reference evidence="2" key="1">
    <citation type="submission" date="2024-01" db="EMBL/GenBank/DDBJ databases">
        <authorList>
            <person name="Webb A."/>
        </authorList>
    </citation>
    <scope>NUCLEOTIDE SEQUENCE</scope>
    <source>
        <strain evidence="2">Pm1</strain>
    </source>
</reference>
<evidence type="ECO:0000256" key="1">
    <source>
        <dbReference type="SAM" id="Phobius"/>
    </source>
</evidence>
<dbReference type="Proteomes" id="UP001162060">
    <property type="component" value="Unassembled WGS sequence"/>
</dbReference>
<keyword evidence="1" id="KW-1133">Transmembrane helix</keyword>
<comment type="caution">
    <text evidence="2">The sequence shown here is derived from an EMBL/GenBank/DDBJ whole genome shotgun (WGS) entry which is preliminary data.</text>
</comment>
<dbReference type="AlphaFoldDB" id="A0AAV1VF68"/>
<dbReference type="EMBL" id="CAKLBY020000320">
    <property type="protein sequence ID" value="CAK7945290.1"/>
    <property type="molecule type" value="Genomic_DNA"/>
</dbReference>
<feature type="transmembrane region" description="Helical" evidence="1">
    <location>
        <begin position="6"/>
        <end position="27"/>
    </location>
</feature>
<organism evidence="2 3">
    <name type="scientific">Peronospora matthiolae</name>
    <dbReference type="NCBI Taxonomy" id="2874970"/>
    <lineage>
        <taxon>Eukaryota</taxon>
        <taxon>Sar</taxon>
        <taxon>Stramenopiles</taxon>
        <taxon>Oomycota</taxon>
        <taxon>Peronosporomycetes</taxon>
        <taxon>Peronosporales</taxon>
        <taxon>Peronosporaceae</taxon>
        <taxon>Peronospora</taxon>
    </lineage>
</organism>
<keyword evidence="1" id="KW-0472">Membrane</keyword>
<sequence length="172" mass="19336">MHLVHAVLLPGIIVFVSNGILLHAGALHEDEMGVLAGRQLRAATGRLGVSSLAEEFAEGIKTINGRATFIRDREYGDHFRILNPLDVFFGELLASKESFKRLSTDNSIHQQLRRVLQSHQEGGDVEYNTVMEYLVRTFEPPELERIMGMLKNNEDGAAKSFAKEIKDYLEQL</sequence>
<dbReference type="Gene3D" id="1.25.40.640">
    <property type="entry name" value="Avirulence protein ATR13"/>
    <property type="match status" value="1"/>
</dbReference>
<proteinExistence type="predicted"/>
<gene>
    <name evidence="2" type="ORF">PM001_LOCUS30440</name>
</gene>
<evidence type="ECO:0000313" key="2">
    <source>
        <dbReference type="EMBL" id="CAK7945290.1"/>
    </source>
</evidence>